<keyword evidence="3" id="KW-1185">Reference proteome</keyword>
<dbReference type="InterPro" id="IPR029045">
    <property type="entry name" value="ClpP/crotonase-like_dom_sf"/>
</dbReference>
<dbReference type="EMBL" id="JBHTIA010000026">
    <property type="protein sequence ID" value="MFD0767300.1"/>
    <property type="molecule type" value="Genomic_DNA"/>
</dbReference>
<comment type="caution">
    <text evidence="2">The sequence shown here is derived from an EMBL/GenBank/DDBJ whole genome shotgun (WGS) entry which is preliminary data.</text>
</comment>
<protein>
    <submittedName>
        <fullName evidence="2">S41 family peptidase</fullName>
    </submittedName>
</protein>
<feature type="domain" description="Tail specific protease" evidence="1">
    <location>
        <begin position="252"/>
        <end position="466"/>
    </location>
</feature>
<gene>
    <name evidence="2" type="ORF">ACFQZI_20775</name>
</gene>
<name>A0ABW2ZMS6_9SPHI</name>
<dbReference type="Pfam" id="PF03572">
    <property type="entry name" value="Peptidase_S41"/>
    <property type="match status" value="1"/>
</dbReference>
<reference evidence="3" key="1">
    <citation type="journal article" date="2019" name="Int. J. Syst. Evol. Microbiol.">
        <title>The Global Catalogue of Microorganisms (GCM) 10K type strain sequencing project: providing services to taxonomists for standard genome sequencing and annotation.</title>
        <authorList>
            <consortium name="The Broad Institute Genomics Platform"/>
            <consortium name="The Broad Institute Genome Sequencing Center for Infectious Disease"/>
            <person name="Wu L."/>
            <person name="Ma J."/>
        </authorList>
    </citation>
    <scope>NUCLEOTIDE SEQUENCE [LARGE SCALE GENOMIC DNA]</scope>
    <source>
        <strain evidence="3">CCUG 60742</strain>
    </source>
</reference>
<proteinExistence type="predicted"/>
<dbReference type="Gene3D" id="3.90.226.10">
    <property type="entry name" value="2-enoyl-CoA Hydratase, Chain A, domain 1"/>
    <property type="match status" value="1"/>
</dbReference>
<dbReference type="PANTHER" id="PTHR32060">
    <property type="entry name" value="TAIL-SPECIFIC PROTEASE"/>
    <property type="match status" value="1"/>
</dbReference>
<dbReference type="InterPro" id="IPR005151">
    <property type="entry name" value="Tail-specific_protease"/>
</dbReference>
<organism evidence="2 3">
    <name type="scientific">Mucilaginibacter lutimaris</name>
    <dbReference type="NCBI Taxonomy" id="931629"/>
    <lineage>
        <taxon>Bacteria</taxon>
        <taxon>Pseudomonadati</taxon>
        <taxon>Bacteroidota</taxon>
        <taxon>Sphingobacteriia</taxon>
        <taxon>Sphingobacteriales</taxon>
        <taxon>Sphingobacteriaceae</taxon>
        <taxon>Mucilaginibacter</taxon>
    </lineage>
</organism>
<dbReference type="PANTHER" id="PTHR32060:SF30">
    <property type="entry name" value="CARBOXY-TERMINAL PROCESSING PROTEASE CTPA"/>
    <property type="match status" value="1"/>
</dbReference>
<dbReference type="Proteomes" id="UP001597073">
    <property type="component" value="Unassembled WGS sequence"/>
</dbReference>
<sequence>MIKRIFFPLWLLIPFILKAHAPDSLELKHYSLPLLKQDFDLTIRSLKEAHTGLYWYNSQDAFDRYVRKKRGQLHDGMNGLEFYQLLAPIIAYTKEGHTNIRLSKVLQQYLQQRVCYLPVFIKILNGKIYLLNDLPMARSRGSELLSVNGVKAGTLLQRFMTFEPSDGYNVTGKYRWIEENAKFNLYYARCFPATKAFTISFKDAGGKILTLSKLPGLPLDSLRKQYTAALNSIPNSVFTLPAKLAIDSTSATAVLTINSFQKRRYTAANMDFHTFVKDAFYCIKKQRVSKLIIDIRKNGGGTEGYEDYLLSFMIRNDYLKYSYVQASAFHYSFYPFSDYRSDWMGLDSALRAEHYKSRGGRILRKPGVEEHEKPQADPYTGAIIVLTSGLTYSGGSEFASLMRNHTNATFIGEETAGGYYGNTSGYRITLQLPNTGLEVAIPILKFVVNTPKHGNPFGRGVLPDIAIQPTIQQYLQGIDPEMLRAQKL</sequence>
<evidence type="ECO:0000313" key="2">
    <source>
        <dbReference type="EMBL" id="MFD0767300.1"/>
    </source>
</evidence>
<evidence type="ECO:0000313" key="3">
    <source>
        <dbReference type="Proteomes" id="UP001597073"/>
    </source>
</evidence>
<dbReference type="RefSeq" id="WP_377145945.1">
    <property type="nucleotide sequence ID" value="NZ_JBHTIA010000026.1"/>
</dbReference>
<dbReference type="SUPFAM" id="SSF52096">
    <property type="entry name" value="ClpP/crotonase"/>
    <property type="match status" value="1"/>
</dbReference>
<evidence type="ECO:0000259" key="1">
    <source>
        <dbReference type="Pfam" id="PF03572"/>
    </source>
</evidence>
<accession>A0ABW2ZMS6</accession>